<dbReference type="PIRSF" id="PIRSF015589">
    <property type="entry name" value="PP_kinase"/>
    <property type="match status" value="1"/>
</dbReference>
<comment type="PTM">
    <text evidence="8 9">An intermediate of this reaction is the autophosphorylated ppk in which a phosphate is covalently linked to a histidine residue through a N-P bond.</text>
</comment>
<feature type="binding site" evidence="8">
    <location>
        <position position="43"/>
    </location>
    <ligand>
        <name>ATP</name>
        <dbReference type="ChEBI" id="CHEBI:30616"/>
    </ligand>
</feature>
<proteinExistence type="inferred from homology"/>
<feature type="binding site" evidence="8">
    <location>
        <position position="463"/>
    </location>
    <ligand>
        <name>ATP</name>
        <dbReference type="ChEBI" id="CHEBI:30616"/>
    </ligand>
</feature>
<keyword evidence="2 8" id="KW-0808">Transferase</keyword>
<evidence type="ECO:0000259" key="13">
    <source>
        <dbReference type="Pfam" id="PF13090"/>
    </source>
</evidence>
<feature type="binding site" evidence="8">
    <location>
        <position position="559"/>
    </location>
    <ligand>
        <name>ATP</name>
        <dbReference type="ChEBI" id="CHEBI:30616"/>
    </ligand>
</feature>
<dbReference type="SUPFAM" id="SSF143724">
    <property type="entry name" value="PHP14-like"/>
    <property type="match status" value="1"/>
</dbReference>
<dbReference type="FunFam" id="3.30.870.10:FF:000001">
    <property type="entry name" value="Polyphosphate kinase"/>
    <property type="match status" value="1"/>
</dbReference>
<dbReference type="GO" id="GO:0009358">
    <property type="term" value="C:polyphosphate kinase complex"/>
    <property type="evidence" value="ECO:0007669"/>
    <property type="project" value="InterPro"/>
</dbReference>
<keyword evidence="6 8" id="KW-0067">ATP-binding</keyword>
<feature type="domain" description="Polyphosphate kinase C-terminal" evidence="13">
    <location>
        <begin position="498"/>
        <end position="669"/>
    </location>
</feature>
<feature type="domain" description="Polyphosphate kinase C-terminal" evidence="14">
    <location>
        <begin position="326"/>
        <end position="489"/>
    </location>
</feature>
<dbReference type="GO" id="GO:0006799">
    <property type="term" value="P:polyphosphate biosynthetic process"/>
    <property type="evidence" value="ECO:0007669"/>
    <property type="project" value="UniProtKB-UniRule"/>
</dbReference>
<dbReference type="AlphaFoldDB" id="S9U175"/>
<evidence type="ECO:0000256" key="1">
    <source>
        <dbReference type="ARBA" id="ARBA00022553"/>
    </source>
</evidence>
<evidence type="ECO:0000256" key="2">
    <source>
        <dbReference type="ARBA" id="ARBA00022679"/>
    </source>
</evidence>
<keyword evidence="5 8" id="KW-0418">Kinase</keyword>
<keyword evidence="1 8" id="KW-0597">Phosphoprotein</keyword>
<comment type="cofactor">
    <cofactor evidence="8">
        <name>Mg(2+)</name>
        <dbReference type="ChEBI" id="CHEBI:18420"/>
    </cofactor>
</comment>
<dbReference type="Gene3D" id="1.20.58.310">
    <property type="entry name" value="Polyphosphate kinase N-terminal domain"/>
    <property type="match status" value="1"/>
</dbReference>
<evidence type="ECO:0000259" key="12">
    <source>
        <dbReference type="Pfam" id="PF13089"/>
    </source>
</evidence>
<evidence type="ECO:0000259" key="11">
    <source>
        <dbReference type="Pfam" id="PF02503"/>
    </source>
</evidence>
<dbReference type="EC" id="2.7.4.1" evidence="8 9"/>
<accession>S9U175</accession>
<feature type="domain" description="Polyphosphate kinase N-terminal" evidence="12">
    <location>
        <begin position="5"/>
        <end position="109"/>
    </location>
</feature>
<dbReference type="Pfam" id="PF13090">
    <property type="entry name" value="PP_kinase_C"/>
    <property type="match status" value="1"/>
</dbReference>
<keyword evidence="3 8" id="KW-0479">Metal-binding</keyword>
<comment type="caution">
    <text evidence="15">The sequence shown here is derived from an EMBL/GenBank/DDBJ whole genome shotgun (WGS) entry which is preliminary data.</text>
</comment>
<dbReference type="Gene3D" id="3.30.1840.10">
    <property type="entry name" value="Polyphosphate kinase middle domain"/>
    <property type="match status" value="1"/>
</dbReference>
<dbReference type="InterPro" id="IPR036830">
    <property type="entry name" value="PP_kinase_middle_dom_sf"/>
</dbReference>
<dbReference type="InterPro" id="IPR036832">
    <property type="entry name" value="PPK_N_dom_sf"/>
</dbReference>
<keyword evidence="7 8" id="KW-0460">Magnesium</keyword>
<comment type="function">
    <text evidence="8 9">Catalyzes the reversible transfer of the terminal phosphate of ATP to form a long-chain polyphosphate (polyP).</text>
</comment>
<dbReference type="CDD" id="cd09168">
    <property type="entry name" value="PLDc_PaPPK1_C2_like"/>
    <property type="match status" value="1"/>
</dbReference>
<dbReference type="GO" id="GO:0046872">
    <property type="term" value="F:metal ion binding"/>
    <property type="evidence" value="ECO:0007669"/>
    <property type="project" value="UniProtKB-KW"/>
</dbReference>
<dbReference type="InterPro" id="IPR024953">
    <property type="entry name" value="PP_kinase_middle"/>
</dbReference>
<feature type="domain" description="Polyphosphate kinase middle" evidence="11">
    <location>
        <begin position="119"/>
        <end position="298"/>
    </location>
</feature>
<dbReference type="NCBIfam" id="NF003921">
    <property type="entry name" value="PRK05443.2-2"/>
    <property type="match status" value="1"/>
</dbReference>
<feature type="region of interest" description="Disordered" evidence="10">
    <location>
        <begin position="675"/>
        <end position="712"/>
    </location>
</feature>
<sequence>MARTFINREWSLLAFHRRVLEEAYDKTNPLLERLKFLAISSSNMDELFMVRAASVIDQMIAGYDKRDRSGCTPHDTLEGIKSGASTMVEKQAYIYGQLRRKLRQHNIVIKRPHRLSMNEKHYLRSYFMEQLFPVLTPMVVDQSRPFPLIQNKSLNIGLIVRNTDEEEDVFATVAVPEVLPRLVRLPTGADKQEFILLEDVIKLHMDILFNGYDIVDMKAYRITRNADLDIDEEGAEDLLKEIEESLKMRKWGNVVRIEAEEGISHELLQMITQDGEDEPLGGVYEIAGPIDYTFLFKLIQLVQKPELLYPSHQPHQPLQDGEDGEDVFTWIRHQDRLLHHPFDSFDTVVQLVRAAAQDQDVLAIKQTLYRVSGNSPIIEALIAAAENKKQVTVLVELKARFDEENNIHWAKRLEQAGCHVIYGLIGLKTHLKTLLIVRREEDGIRRYVHLGTGNYNDVTAKLYTDMGLLTVNPQIGSDASVLFNMLSGFTVPSSLNQLSVAPLFLRHKLEQYIEYEIEAARKGRKAHIILKMNALVDEKLISLLNKASKASVRIELIVRGVCCLRPGVPNMSENITVRSIVGRFLEHTRIFYFEHGGKNKVLLSSADWMPRNLDRRVEAMFPIEHSELKQQIIQILQCYLSDQAKSRFLQPDGTYRKKAAKGMQKMHAQEQLLKRAGDRAEKSMSPATLPFQPRTHSTDEQAMNEVAATSQF</sequence>
<feature type="active site" description="Phosphohistidine intermediate" evidence="8">
    <location>
        <position position="430"/>
    </location>
</feature>
<dbReference type="Pfam" id="PF02503">
    <property type="entry name" value="PP_kinase"/>
    <property type="match status" value="1"/>
</dbReference>
<dbReference type="InterPro" id="IPR025200">
    <property type="entry name" value="PPK_C_dom2"/>
</dbReference>
<dbReference type="HAMAP" id="MF_00347">
    <property type="entry name" value="Polyphosphate_kinase"/>
    <property type="match status" value="1"/>
</dbReference>
<dbReference type="NCBIfam" id="TIGR03705">
    <property type="entry name" value="poly_P_kin"/>
    <property type="match status" value="1"/>
</dbReference>
<dbReference type="GO" id="GO:0008976">
    <property type="term" value="F:polyphosphate kinase activity"/>
    <property type="evidence" value="ECO:0007669"/>
    <property type="project" value="UniProtKB-UniRule"/>
</dbReference>
<evidence type="ECO:0000256" key="5">
    <source>
        <dbReference type="ARBA" id="ARBA00022777"/>
    </source>
</evidence>
<dbReference type="Pfam" id="PF13089">
    <property type="entry name" value="PP_kinase_N"/>
    <property type="match status" value="1"/>
</dbReference>
<keyword evidence="4 8" id="KW-0547">Nucleotide-binding</keyword>
<dbReference type="InterPro" id="IPR025198">
    <property type="entry name" value="PPK_N_dom"/>
</dbReference>
<feature type="binding site" evidence="8">
    <location>
        <position position="587"/>
    </location>
    <ligand>
        <name>ATP</name>
        <dbReference type="ChEBI" id="CHEBI:30616"/>
    </ligand>
</feature>
<feature type="binding site" evidence="8">
    <location>
        <position position="370"/>
    </location>
    <ligand>
        <name>Mg(2+)</name>
        <dbReference type="ChEBI" id="CHEBI:18420"/>
    </ligand>
</feature>
<comment type="catalytic activity">
    <reaction evidence="8 9">
        <text>[phosphate](n) + ATP = [phosphate](n+1) + ADP</text>
        <dbReference type="Rhea" id="RHEA:19573"/>
        <dbReference type="Rhea" id="RHEA-COMP:9859"/>
        <dbReference type="Rhea" id="RHEA-COMP:14280"/>
        <dbReference type="ChEBI" id="CHEBI:16838"/>
        <dbReference type="ChEBI" id="CHEBI:30616"/>
        <dbReference type="ChEBI" id="CHEBI:456216"/>
        <dbReference type="EC" id="2.7.4.1"/>
    </reaction>
</comment>
<reference evidence="15 16" key="1">
    <citation type="submission" date="2013-05" db="EMBL/GenBank/DDBJ databases">
        <authorList>
            <person name="Strain E.A."/>
            <person name="Brown E."/>
            <person name="Allard M.W."/>
            <person name="Luo Y.L."/>
        </authorList>
    </citation>
    <scope>NUCLEOTIDE SEQUENCE [LARGE SCALE GENOMIC DNA]</scope>
    <source>
        <strain evidence="15 16">TS-15</strain>
    </source>
</reference>
<organism evidence="15 16">
    <name type="scientific">Paenibacillus alvei TS-15</name>
    <dbReference type="NCBI Taxonomy" id="1117108"/>
    <lineage>
        <taxon>Bacteria</taxon>
        <taxon>Bacillati</taxon>
        <taxon>Bacillota</taxon>
        <taxon>Bacilli</taxon>
        <taxon>Bacillales</taxon>
        <taxon>Paenibacillaceae</taxon>
        <taxon>Paenibacillus</taxon>
    </lineage>
</organism>
<feature type="binding site" evidence="8">
    <location>
        <position position="400"/>
    </location>
    <ligand>
        <name>Mg(2+)</name>
        <dbReference type="ChEBI" id="CHEBI:18420"/>
    </ligand>
</feature>
<dbReference type="NCBIfam" id="NF003917">
    <property type="entry name" value="PRK05443.1-1"/>
    <property type="match status" value="1"/>
</dbReference>
<dbReference type="PANTHER" id="PTHR30218">
    <property type="entry name" value="POLYPHOSPHATE KINASE"/>
    <property type="match status" value="1"/>
</dbReference>
<evidence type="ECO:0000256" key="4">
    <source>
        <dbReference type="ARBA" id="ARBA00022741"/>
    </source>
</evidence>
<evidence type="ECO:0000256" key="9">
    <source>
        <dbReference type="RuleBase" id="RU003800"/>
    </source>
</evidence>
<evidence type="ECO:0000313" key="15">
    <source>
        <dbReference type="EMBL" id="EPY08261.1"/>
    </source>
</evidence>
<evidence type="ECO:0000259" key="14">
    <source>
        <dbReference type="Pfam" id="PF17941"/>
    </source>
</evidence>
<dbReference type="eggNOG" id="COG0855">
    <property type="taxonomic scope" value="Bacteria"/>
</dbReference>
<dbReference type="EMBL" id="ATMT01000016">
    <property type="protein sequence ID" value="EPY08261.1"/>
    <property type="molecule type" value="Genomic_DNA"/>
</dbReference>
<evidence type="ECO:0000256" key="10">
    <source>
        <dbReference type="SAM" id="MobiDB-lite"/>
    </source>
</evidence>
<dbReference type="InterPro" id="IPR041108">
    <property type="entry name" value="PP_kinase_C_1"/>
</dbReference>
<dbReference type="PATRIC" id="fig|1117108.3.peg.1017"/>
<evidence type="ECO:0000313" key="16">
    <source>
        <dbReference type="Proteomes" id="UP000015344"/>
    </source>
</evidence>
<dbReference type="Proteomes" id="UP000015344">
    <property type="component" value="Unassembled WGS sequence"/>
</dbReference>
<dbReference type="CDD" id="cd09165">
    <property type="entry name" value="PLDc_PaPPK1_C1_like"/>
    <property type="match status" value="1"/>
</dbReference>
<dbReference type="SUPFAM" id="SSF140356">
    <property type="entry name" value="PPK N-terminal domain-like"/>
    <property type="match status" value="1"/>
</dbReference>
<dbReference type="Pfam" id="PF17941">
    <property type="entry name" value="PP_kinase_C_1"/>
    <property type="match status" value="1"/>
</dbReference>
<gene>
    <name evidence="8" type="primary">ppk</name>
    <name evidence="15" type="ORF">PAALTS15_04878</name>
</gene>
<dbReference type="Gene3D" id="3.30.870.10">
    <property type="entry name" value="Endonuclease Chain A"/>
    <property type="match status" value="2"/>
</dbReference>
<dbReference type="SUPFAM" id="SSF56024">
    <property type="entry name" value="Phospholipase D/nuclease"/>
    <property type="match status" value="2"/>
</dbReference>
<comment type="similarity">
    <text evidence="8 9">Belongs to the polyphosphate kinase 1 (PPK1) family.</text>
</comment>
<dbReference type="NCBIfam" id="NF003920">
    <property type="entry name" value="PRK05443.2-1"/>
    <property type="match status" value="1"/>
</dbReference>
<dbReference type="PANTHER" id="PTHR30218:SF0">
    <property type="entry name" value="POLYPHOSPHATE KINASE"/>
    <property type="match status" value="1"/>
</dbReference>
<protein>
    <recommendedName>
        <fullName evidence="8 9">Polyphosphate kinase</fullName>
        <ecNumber evidence="8 9">2.7.4.1</ecNumber>
    </recommendedName>
    <alternativeName>
        <fullName evidence="8">ATP-polyphosphate phosphotransferase</fullName>
    </alternativeName>
    <alternativeName>
        <fullName evidence="8">Polyphosphoric acid kinase</fullName>
    </alternativeName>
</protein>
<dbReference type="GO" id="GO:0005524">
    <property type="term" value="F:ATP binding"/>
    <property type="evidence" value="ECO:0007669"/>
    <property type="project" value="UniProtKB-KW"/>
</dbReference>
<evidence type="ECO:0000256" key="7">
    <source>
        <dbReference type="ARBA" id="ARBA00022842"/>
    </source>
</evidence>
<name>S9U175_PAEAL</name>
<dbReference type="NCBIfam" id="NF003918">
    <property type="entry name" value="PRK05443.1-2"/>
    <property type="match status" value="1"/>
</dbReference>
<dbReference type="InterPro" id="IPR003414">
    <property type="entry name" value="PP_kinase"/>
</dbReference>
<evidence type="ECO:0000256" key="3">
    <source>
        <dbReference type="ARBA" id="ARBA00022723"/>
    </source>
</evidence>
<evidence type="ECO:0000256" key="8">
    <source>
        <dbReference type="HAMAP-Rule" id="MF_00347"/>
    </source>
</evidence>
<evidence type="ECO:0000256" key="6">
    <source>
        <dbReference type="ARBA" id="ARBA00022840"/>
    </source>
</evidence>